<evidence type="ECO:0000313" key="7">
    <source>
        <dbReference type="EMBL" id="MBO9154834.1"/>
    </source>
</evidence>
<accession>A0ABS3YJK3</accession>
<evidence type="ECO:0000256" key="1">
    <source>
        <dbReference type="ARBA" id="ARBA00004196"/>
    </source>
</evidence>
<dbReference type="PANTHER" id="PTHR42852:SF6">
    <property type="entry name" value="THIOL:DISULFIDE INTERCHANGE PROTEIN DSBE"/>
    <property type="match status" value="1"/>
</dbReference>
<dbReference type="Pfam" id="PF13905">
    <property type="entry name" value="Thioredoxin_8"/>
    <property type="match status" value="1"/>
</dbReference>
<evidence type="ECO:0000256" key="5">
    <source>
        <dbReference type="SAM" id="SignalP"/>
    </source>
</evidence>
<dbReference type="Gene3D" id="3.40.30.10">
    <property type="entry name" value="Glutaredoxin"/>
    <property type="match status" value="1"/>
</dbReference>
<dbReference type="EMBL" id="JAGHKP010000004">
    <property type="protein sequence ID" value="MBO9154834.1"/>
    <property type="molecule type" value="Genomic_DNA"/>
</dbReference>
<keyword evidence="2" id="KW-0201">Cytochrome c-type biogenesis</keyword>
<feature type="chain" id="PRO_5047172387" evidence="5">
    <location>
        <begin position="24"/>
        <end position="387"/>
    </location>
</feature>
<dbReference type="PROSITE" id="PS51352">
    <property type="entry name" value="THIOREDOXIN_2"/>
    <property type="match status" value="1"/>
</dbReference>
<dbReference type="InterPro" id="IPR012336">
    <property type="entry name" value="Thioredoxin-like_fold"/>
</dbReference>
<feature type="domain" description="Thioredoxin" evidence="6">
    <location>
        <begin position="227"/>
        <end position="384"/>
    </location>
</feature>
<dbReference type="CDD" id="cd02966">
    <property type="entry name" value="TlpA_like_family"/>
    <property type="match status" value="1"/>
</dbReference>
<evidence type="ECO:0000256" key="4">
    <source>
        <dbReference type="ARBA" id="ARBA00023284"/>
    </source>
</evidence>
<evidence type="ECO:0000256" key="2">
    <source>
        <dbReference type="ARBA" id="ARBA00022748"/>
    </source>
</evidence>
<evidence type="ECO:0000259" key="6">
    <source>
        <dbReference type="PROSITE" id="PS51352"/>
    </source>
</evidence>
<keyword evidence="4" id="KW-0676">Redox-active center</keyword>
<evidence type="ECO:0000256" key="3">
    <source>
        <dbReference type="ARBA" id="ARBA00023157"/>
    </source>
</evidence>
<dbReference type="InterPro" id="IPR017937">
    <property type="entry name" value="Thioredoxin_CS"/>
</dbReference>
<dbReference type="PANTHER" id="PTHR42852">
    <property type="entry name" value="THIOL:DISULFIDE INTERCHANGE PROTEIN DSBE"/>
    <property type="match status" value="1"/>
</dbReference>
<name>A0ABS3YJK3_9BACT</name>
<organism evidence="7 8">
    <name type="scientific">Chitinophaga chungangae</name>
    <dbReference type="NCBI Taxonomy" id="2821488"/>
    <lineage>
        <taxon>Bacteria</taxon>
        <taxon>Pseudomonadati</taxon>
        <taxon>Bacteroidota</taxon>
        <taxon>Chitinophagia</taxon>
        <taxon>Chitinophagales</taxon>
        <taxon>Chitinophagaceae</taxon>
        <taxon>Chitinophaga</taxon>
    </lineage>
</organism>
<dbReference type="InterPro" id="IPR013766">
    <property type="entry name" value="Thioredoxin_domain"/>
</dbReference>
<protein>
    <submittedName>
        <fullName evidence="7">TlpA family protein disulfide reductase</fullName>
    </submittedName>
</protein>
<evidence type="ECO:0000313" key="8">
    <source>
        <dbReference type="Proteomes" id="UP000679126"/>
    </source>
</evidence>
<keyword evidence="3" id="KW-1015">Disulfide bond</keyword>
<comment type="subcellular location">
    <subcellularLocation>
        <location evidence="1">Cell envelope</location>
    </subcellularLocation>
</comment>
<sequence length="387" mass="44164">MTLKRFLLLIAAFFIHHSTFSQNGLKVKIFGDFENLPDGRRFYLTNVTRDNTEDTLQIVKSSSGKIEFNINSLTFGEYVFVRAEIDSADTKRTWILLIIDTSEIKLSGDFGKWPEAIRNTSVATAVYQGFFDQYEAYTNALPKSIVDNSFDTAVDRRNKDSQKIFTKNYINEHINSSAAAFLIYGRKNLNAEEKAEMYKKLQPNVRDSKGGLMLKQQIAYQKIRETYKAGVKIPDYVVELPDGKKRAVWDMVGEAKYTLIDFWAYWCGPCRKEMPGLKEVYSDFTNKGFNIIGISIDPNRSQWKKALSEIDTPWDHAIDTENTSKELFSLEFIPGYVLLNQKAEIVAMDIIGQKIVDSSLLGEVYDDIKLTGEGLHKVLGKLLNDKK</sequence>
<comment type="caution">
    <text evidence="7">The sequence shown here is derived from an EMBL/GenBank/DDBJ whole genome shotgun (WGS) entry which is preliminary data.</text>
</comment>
<reference evidence="8" key="1">
    <citation type="submission" date="2021-03" db="EMBL/GenBank/DDBJ databases">
        <title>Assistant Professor.</title>
        <authorList>
            <person name="Huq M.A."/>
        </authorList>
    </citation>
    <scope>NUCLEOTIDE SEQUENCE [LARGE SCALE GENOMIC DNA]</scope>
    <source>
        <strain evidence="8">MAH-28</strain>
    </source>
</reference>
<dbReference type="InterPro" id="IPR036249">
    <property type="entry name" value="Thioredoxin-like_sf"/>
</dbReference>
<gene>
    <name evidence="7" type="ORF">J7I43_21580</name>
</gene>
<dbReference type="PROSITE" id="PS00194">
    <property type="entry name" value="THIOREDOXIN_1"/>
    <property type="match status" value="1"/>
</dbReference>
<dbReference type="Proteomes" id="UP000679126">
    <property type="component" value="Unassembled WGS sequence"/>
</dbReference>
<dbReference type="RefSeq" id="WP_209147948.1">
    <property type="nucleotide sequence ID" value="NZ_JAGHKP010000004.1"/>
</dbReference>
<dbReference type="InterPro" id="IPR050553">
    <property type="entry name" value="Thioredoxin_ResA/DsbE_sf"/>
</dbReference>
<proteinExistence type="predicted"/>
<feature type="signal peptide" evidence="5">
    <location>
        <begin position="1"/>
        <end position="23"/>
    </location>
</feature>
<dbReference type="SUPFAM" id="SSF52833">
    <property type="entry name" value="Thioredoxin-like"/>
    <property type="match status" value="1"/>
</dbReference>
<keyword evidence="8" id="KW-1185">Reference proteome</keyword>
<keyword evidence="5" id="KW-0732">Signal</keyword>